<dbReference type="RefSeq" id="WP_144249576.1">
    <property type="nucleotide sequence ID" value="NZ_VLPK01000003.1"/>
</dbReference>
<reference evidence="1 2" key="1">
    <citation type="submission" date="2019-07" db="EMBL/GenBank/DDBJ databases">
        <authorList>
            <person name="Huq M.A."/>
        </authorList>
    </citation>
    <scope>NUCLEOTIDE SEQUENCE [LARGE SCALE GENOMIC DNA]</scope>
    <source>
        <strain evidence="1 2">MAH-19</strain>
    </source>
</reference>
<proteinExistence type="predicted"/>
<evidence type="ECO:0000313" key="2">
    <source>
        <dbReference type="Proteomes" id="UP000318733"/>
    </source>
</evidence>
<dbReference type="OrthoDB" id="798998at2"/>
<evidence type="ECO:0000313" key="1">
    <source>
        <dbReference type="EMBL" id="TSJ39539.1"/>
    </source>
</evidence>
<organism evidence="1 2">
    <name type="scientific">Mucilaginibacter corticis</name>
    <dbReference type="NCBI Taxonomy" id="2597670"/>
    <lineage>
        <taxon>Bacteria</taxon>
        <taxon>Pseudomonadati</taxon>
        <taxon>Bacteroidota</taxon>
        <taxon>Sphingobacteriia</taxon>
        <taxon>Sphingobacteriales</taxon>
        <taxon>Sphingobacteriaceae</taxon>
        <taxon>Mucilaginibacter</taxon>
    </lineage>
</organism>
<comment type="caution">
    <text evidence="1">The sequence shown here is derived from an EMBL/GenBank/DDBJ whole genome shotgun (WGS) entry which is preliminary data.</text>
</comment>
<accession>A0A556MI41</accession>
<sequence length="138" mass="14774">MLKKLLILLFIGSCLGCHKNQQKAGCGTQVCTDIFAIINIKFTDKNGNAITVQNYSVTNLRTHLKIIDPGSTIIDLAYGYYLVADDSAKSQLSTEGDDVLVSATDPSTNQTKTVTLKLSGGCNCHVNKVSGVDTVAFD</sequence>
<name>A0A556MI41_9SPHI</name>
<dbReference type="AlphaFoldDB" id="A0A556MI41"/>
<dbReference type="Proteomes" id="UP000318733">
    <property type="component" value="Unassembled WGS sequence"/>
</dbReference>
<dbReference type="EMBL" id="VLPK01000003">
    <property type="protein sequence ID" value="TSJ39539.1"/>
    <property type="molecule type" value="Genomic_DNA"/>
</dbReference>
<keyword evidence="2" id="KW-1185">Reference proteome</keyword>
<gene>
    <name evidence="1" type="ORF">FO440_17510</name>
</gene>
<protein>
    <submittedName>
        <fullName evidence="1">Uncharacterized protein</fullName>
    </submittedName>
</protein>